<feature type="compositionally biased region" description="Basic and acidic residues" evidence="2">
    <location>
        <begin position="184"/>
        <end position="227"/>
    </location>
</feature>
<keyword evidence="1" id="KW-0040">ANK repeat</keyword>
<name>A0A0S4J5Q0_BODSA</name>
<dbReference type="SUPFAM" id="SSF48403">
    <property type="entry name" value="Ankyrin repeat"/>
    <property type="match status" value="1"/>
</dbReference>
<protein>
    <submittedName>
        <fullName evidence="3">Ankyrin repeat protein, putative</fullName>
    </submittedName>
</protein>
<evidence type="ECO:0000256" key="2">
    <source>
        <dbReference type="SAM" id="MobiDB-lite"/>
    </source>
</evidence>
<organism evidence="3 4">
    <name type="scientific">Bodo saltans</name>
    <name type="common">Flagellated protozoan</name>
    <dbReference type="NCBI Taxonomy" id="75058"/>
    <lineage>
        <taxon>Eukaryota</taxon>
        <taxon>Discoba</taxon>
        <taxon>Euglenozoa</taxon>
        <taxon>Kinetoplastea</taxon>
        <taxon>Metakinetoplastina</taxon>
        <taxon>Eubodonida</taxon>
        <taxon>Bodonidae</taxon>
        <taxon>Bodo</taxon>
    </lineage>
</organism>
<dbReference type="PROSITE" id="PS50088">
    <property type="entry name" value="ANK_REPEAT"/>
    <property type="match status" value="1"/>
</dbReference>
<evidence type="ECO:0000313" key="4">
    <source>
        <dbReference type="Proteomes" id="UP000051952"/>
    </source>
</evidence>
<reference evidence="4" key="1">
    <citation type="submission" date="2015-09" db="EMBL/GenBank/DDBJ databases">
        <authorList>
            <consortium name="Pathogen Informatics"/>
        </authorList>
    </citation>
    <scope>NUCLEOTIDE SEQUENCE [LARGE SCALE GENOMIC DNA]</scope>
    <source>
        <strain evidence="4">Lake Konstanz</strain>
    </source>
</reference>
<dbReference type="InterPro" id="IPR002110">
    <property type="entry name" value="Ankyrin_rpt"/>
</dbReference>
<dbReference type="OrthoDB" id="251458at2759"/>
<dbReference type="InterPro" id="IPR036770">
    <property type="entry name" value="Ankyrin_rpt-contain_sf"/>
</dbReference>
<feature type="region of interest" description="Disordered" evidence="2">
    <location>
        <begin position="184"/>
        <end position="249"/>
    </location>
</feature>
<dbReference type="OMA" id="YDDVQRM"/>
<dbReference type="VEuPathDB" id="TriTrypDB:BSAL_06140"/>
<dbReference type="Proteomes" id="UP000051952">
    <property type="component" value="Unassembled WGS sequence"/>
</dbReference>
<evidence type="ECO:0000313" key="3">
    <source>
        <dbReference type="EMBL" id="CUG84604.1"/>
    </source>
</evidence>
<feature type="repeat" description="ANK" evidence="1">
    <location>
        <begin position="119"/>
        <end position="151"/>
    </location>
</feature>
<feature type="compositionally biased region" description="Low complexity" evidence="2">
    <location>
        <begin position="228"/>
        <end position="249"/>
    </location>
</feature>
<proteinExistence type="predicted"/>
<dbReference type="EMBL" id="CYKH01001125">
    <property type="protein sequence ID" value="CUG84604.1"/>
    <property type="molecule type" value="Genomic_DNA"/>
</dbReference>
<dbReference type="Gene3D" id="1.25.40.20">
    <property type="entry name" value="Ankyrin repeat-containing domain"/>
    <property type="match status" value="1"/>
</dbReference>
<evidence type="ECO:0000256" key="1">
    <source>
        <dbReference type="PROSITE-ProRule" id="PRU00023"/>
    </source>
</evidence>
<sequence length="249" mass="27269">MMRPHDMCSAAYYGDVEKLKELLAVEAVEEEPPIEPEFDPLAPADEEAIASAADRAARRAANAAEIAKRLSATRRIVTRLSPVNVQEYGIFLTATEVFDDASGEFVLIPKAKASRRSSFEAAPLHWAVLGGEHAAITYLVTQGANVDQRVAGLDVTAGDLIQLNGLLETRKVLAKAVQLYKDTKEKEQAATDERNRILADREAQRERAQDDLRRKEEDERLEAERAAQQEAEGTTDAAAEDAAPVGDDE</sequence>
<gene>
    <name evidence="3" type="ORF">BSAL_06140</name>
</gene>
<accession>A0A0S4J5Q0</accession>
<dbReference type="AlphaFoldDB" id="A0A0S4J5Q0"/>
<keyword evidence="4" id="KW-1185">Reference proteome</keyword>